<keyword evidence="2" id="KW-1185">Reference proteome</keyword>
<evidence type="ECO:0008006" key="3">
    <source>
        <dbReference type="Google" id="ProtNLM"/>
    </source>
</evidence>
<evidence type="ECO:0000313" key="1">
    <source>
        <dbReference type="EMBL" id="GAA2105631.1"/>
    </source>
</evidence>
<name>A0ABN2X676_9ACTN</name>
<accession>A0ABN2X676</accession>
<organism evidence="1 2">
    <name type="scientific">Kitasatospora saccharophila</name>
    <dbReference type="NCBI Taxonomy" id="407973"/>
    <lineage>
        <taxon>Bacteria</taxon>
        <taxon>Bacillati</taxon>
        <taxon>Actinomycetota</taxon>
        <taxon>Actinomycetes</taxon>
        <taxon>Kitasatosporales</taxon>
        <taxon>Streptomycetaceae</taxon>
        <taxon>Kitasatospora</taxon>
    </lineage>
</organism>
<proteinExistence type="predicted"/>
<gene>
    <name evidence="1" type="ORF">GCM10009759_42910</name>
</gene>
<reference evidence="1 2" key="1">
    <citation type="journal article" date="2019" name="Int. J. Syst. Evol. Microbiol.">
        <title>The Global Catalogue of Microorganisms (GCM) 10K type strain sequencing project: providing services to taxonomists for standard genome sequencing and annotation.</title>
        <authorList>
            <consortium name="The Broad Institute Genomics Platform"/>
            <consortium name="The Broad Institute Genome Sequencing Center for Infectious Disease"/>
            <person name="Wu L."/>
            <person name="Ma J."/>
        </authorList>
    </citation>
    <scope>NUCLEOTIDE SEQUENCE [LARGE SCALE GENOMIC DNA]</scope>
    <source>
        <strain evidence="1 2">JCM 14559</strain>
    </source>
</reference>
<comment type="caution">
    <text evidence="1">The sequence shown here is derived from an EMBL/GenBank/DDBJ whole genome shotgun (WGS) entry which is preliminary data.</text>
</comment>
<dbReference type="EMBL" id="BAAANS010000029">
    <property type="protein sequence ID" value="GAA2105631.1"/>
    <property type="molecule type" value="Genomic_DNA"/>
</dbReference>
<protein>
    <recommendedName>
        <fullName evidence="3">LysR substrate binding domain-containing protein</fullName>
    </recommendedName>
</protein>
<sequence>MALVPASARTWLWHEHAAVPLTDAPPVVTHLAWPPHSRSRPLAALVRTAARLAAPDTAPTP</sequence>
<dbReference type="Proteomes" id="UP001500897">
    <property type="component" value="Unassembled WGS sequence"/>
</dbReference>
<evidence type="ECO:0000313" key="2">
    <source>
        <dbReference type="Proteomes" id="UP001500897"/>
    </source>
</evidence>